<comment type="caution">
    <text evidence="2">The sequence shown here is derived from an EMBL/GenBank/DDBJ whole genome shotgun (WGS) entry which is preliminary data.</text>
</comment>
<keyword evidence="1" id="KW-0812">Transmembrane</keyword>
<dbReference type="SUPFAM" id="SSF53590">
    <property type="entry name" value="Nucleoside hydrolase"/>
    <property type="match status" value="1"/>
</dbReference>
<evidence type="ECO:0000256" key="1">
    <source>
        <dbReference type="SAM" id="Phobius"/>
    </source>
</evidence>
<evidence type="ECO:0000313" key="3">
    <source>
        <dbReference type="Proteomes" id="UP000237347"/>
    </source>
</evidence>
<name>A0AAW0LZM5_QUESU</name>
<reference evidence="2 3" key="1">
    <citation type="journal article" date="2018" name="Sci. Data">
        <title>The draft genome sequence of cork oak.</title>
        <authorList>
            <person name="Ramos A.M."/>
            <person name="Usie A."/>
            <person name="Barbosa P."/>
            <person name="Barros P.M."/>
            <person name="Capote T."/>
            <person name="Chaves I."/>
            <person name="Simoes F."/>
            <person name="Abreu I."/>
            <person name="Carrasquinho I."/>
            <person name="Faro C."/>
            <person name="Guimaraes J.B."/>
            <person name="Mendonca D."/>
            <person name="Nobrega F."/>
            <person name="Rodrigues L."/>
            <person name="Saibo N.J.M."/>
            <person name="Varela M.C."/>
            <person name="Egas C."/>
            <person name="Matos J."/>
            <person name="Miguel C.M."/>
            <person name="Oliveira M.M."/>
            <person name="Ricardo C.P."/>
            <person name="Goncalves S."/>
        </authorList>
    </citation>
    <scope>NUCLEOTIDE SEQUENCE [LARGE SCALE GENOMIC DNA]</scope>
    <source>
        <strain evidence="3">cv. HL8</strain>
    </source>
</reference>
<gene>
    <name evidence="2" type="ORF">CFP56_023733</name>
</gene>
<protein>
    <submittedName>
        <fullName evidence="2">Uncharacterized protein</fullName>
    </submittedName>
</protein>
<keyword evidence="1" id="KW-1133">Transmembrane helix</keyword>
<proteinExistence type="predicted"/>
<dbReference type="Proteomes" id="UP000237347">
    <property type="component" value="Unassembled WGS sequence"/>
</dbReference>
<accession>A0AAW0LZM5</accession>
<feature type="transmembrane region" description="Helical" evidence="1">
    <location>
        <begin position="6"/>
        <end position="24"/>
    </location>
</feature>
<organism evidence="2 3">
    <name type="scientific">Quercus suber</name>
    <name type="common">Cork oak</name>
    <dbReference type="NCBI Taxonomy" id="58331"/>
    <lineage>
        <taxon>Eukaryota</taxon>
        <taxon>Viridiplantae</taxon>
        <taxon>Streptophyta</taxon>
        <taxon>Embryophyta</taxon>
        <taxon>Tracheophyta</taxon>
        <taxon>Spermatophyta</taxon>
        <taxon>Magnoliopsida</taxon>
        <taxon>eudicotyledons</taxon>
        <taxon>Gunneridae</taxon>
        <taxon>Pentapetalae</taxon>
        <taxon>rosids</taxon>
        <taxon>fabids</taxon>
        <taxon>Fagales</taxon>
        <taxon>Fagaceae</taxon>
        <taxon>Quercus</taxon>
    </lineage>
</organism>
<dbReference type="AlphaFoldDB" id="A0AAW0LZM5"/>
<dbReference type="EMBL" id="PKMF04000037">
    <property type="protein sequence ID" value="KAK7856391.1"/>
    <property type="molecule type" value="Genomic_DNA"/>
</dbReference>
<sequence length="83" mass="9685">MVVHGNFWVVVLLIIGVVAAYNLYNVECLPIPHRILLDTDVDTDDFLALLYLLKQNRSEFKVEERGAFSRFLFLQGREFWALI</sequence>
<evidence type="ECO:0000313" key="2">
    <source>
        <dbReference type="EMBL" id="KAK7856391.1"/>
    </source>
</evidence>
<dbReference type="InterPro" id="IPR036452">
    <property type="entry name" value="Ribo_hydro-like"/>
</dbReference>
<keyword evidence="3" id="KW-1185">Reference proteome</keyword>
<keyword evidence="1" id="KW-0472">Membrane</keyword>
<dbReference type="GO" id="GO:0016799">
    <property type="term" value="F:hydrolase activity, hydrolyzing N-glycosyl compounds"/>
    <property type="evidence" value="ECO:0007669"/>
    <property type="project" value="InterPro"/>
</dbReference>